<keyword evidence="2" id="KW-1003">Cell membrane</keyword>
<evidence type="ECO:0000313" key="5">
    <source>
        <dbReference type="Proteomes" id="UP001203423"/>
    </source>
</evidence>
<keyword evidence="3" id="KW-0812">Transmembrane</keyword>
<feature type="transmembrane region" description="Helical" evidence="3">
    <location>
        <begin position="22"/>
        <end position="41"/>
    </location>
</feature>
<evidence type="ECO:0008006" key="6">
    <source>
        <dbReference type="Google" id="ProtNLM"/>
    </source>
</evidence>
<dbReference type="InterPro" id="IPR050375">
    <property type="entry name" value="MFS_TsgA-like"/>
</dbReference>
<reference evidence="4 5" key="1">
    <citation type="submission" date="2022-01" db="EMBL/GenBank/DDBJ databases">
        <title>Whole genome-based taxonomy of the Shewanellaceae.</title>
        <authorList>
            <person name="Martin-Rodriguez A.J."/>
        </authorList>
    </citation>
    <scope>NUCLEOTIDE SEQUENCE [LARGE SCALE GENOMIC DNA]</scope>
    <source>
        <strain evidence="4 5">DSM 17177</strain>
    </source>
</reference>
<feature type="transmembrane region" description="Helical" evidence="3">
    <location>
        <begin position="123"/>
        <end position="141"/>
    </location>
</feature>
<dbReference type="Gene3D" id="1.20.1250.20">
    <property type="entry name" value="MFS general substrate transporter like domains"/>
    <property type="match status" value="1"/>
</dbReference>
<dbReference type="EMBL" id="JAKIKS010000054">
    <property type="protein sequence ID" value="MCL1125603.1"/>
    <property type="molecule type" value="Genomic_DNA"/>
</dbReference>
<dbReference type="PANTHER" id="PTHR43702:SF12">
    <property type="entry name" value="N-ACETYL GLUCOSAMINE TRANSPORTER NAGP"/>
    <property type="match status" value="1"/>
</dbReference>
<sequence length="147" mass="16158">MIAADTVGTFALSLNMENYSVMTAYTMTFMVLGYLCGIASIPKVFSQEQSLRLSPLLGIVILISDPHSYWIANAIVWPLALSGLGNLTNTASGLLIMGISGGTILPLLWGYLSETSFGMHNTYMILIPCYLYILLYAMKGYRLKRKS</sequence>
<dbReference type="InterPro" id="IPR036259">
    <property type="entry name" value="MFS_trans_sf"/>
</dbReference>
<dbReference type="Proteomes" id="UP001203423">
    <property type="component" value="Unassembled WGS sequence"/>
</dbReference>
<accession>A0ABT0LD32</accession>
<dbReference type="RefSeq" id="WP_248940912.1">
    <property type="nucleotide sequence ID" value="NZ_JAKIKS010000054.1"/>
</dbReference>
<evidence type="ECO:0000256" key="1">
    <source>
        <dbReference type="ARBA" id="ARBA00004429"/>
    </source>
</evidence>
<comment type="subcellular location">
    <subcellularLocation>
        <location evidence="1">Cell inner membrane</location>
        <topology evidence="1">Multi-pass membrane protein</topology>
    </subcellularLocation>
</comment>
<gene>
    <name evidence="4" type="ORF">L2764_14240</name>
</gene>
<keyword evidence="3" id="KW-0472">Membrane</keyword>
<organism evidence="4 5">
    <name type="scientific">Shewanella surugensis</name>
    <dbReference type="NCBI Taxonomy" id="212020"/>
    <lineage>
        <taxon>Bacteria</taxon>
        <taxon>Pseudomonadati</taxon>
        <taxon>Pseudomonadota</taxon>
        <taxon>Gammaproteobacteria</taxon>
        <taxon>Alteromonadales</taxon>
        <taxon>Shewanellaceae</taxon>
        <taxon>Shewanella</taxon>
    </lineage>
</organism>
<dbReference type="PANTHER" id="PTHR43702">
    <property type="entry name" value="L-FUCOSE-PROTON SYMPORTER"/>
    <property type="match status" value="1"/>
</dbReference>
<protein>
    <recommendedName>
        <fullName evidence="6">MFS transporter</fullName>
    </recommendedName>
</protein>
<keyword evidence="3" id="KW-1133">Transmembrane helix</keyword>
<comment type="caution">
    <text evidence="4">The sequence shown here is derived from an EMBL/GenBank/DDBJ whole genome shotgun (WGS) entry which is preliminary data.</text>
</comment>
<keyword evidence="5" id="KW-1185">Reference proteome</keyword>
<evidence type="ECO:0000256" key="2">
    <source>
        <dbReference type="ARBA" id="ARBA00022475"/>
    </source>
</evidence>
<proteinExistence type="predicted"/>
<evidence type="ECO:0000256" key="3">
    <source>
        <dbReference type="SAM" id="Phobius"/>
    </source>
</evidence>
<feature type="transmembrane region" description="Helical" evidence="3">
    <location>
        <begin position="92"/>
        <end position="111"/>
    </location>
</feature>
<evidence type="ECO:0000313" key="4">
    <source>
        <dbReference type="EMBL" id="MCL1125603.1"/>
    </source>
</evidence>
<name>A0ABT0LD32_9GAMM</name>
<feature type="transmembrane region" description="Helical" evidence="3">
    <location>
        <begin position="53"/>
        <end position="72"/>
    </location>
</feature>